<keyword evidence="1" id="KW-1133">Transmembrane helix</keyword>
<keyword evidence="3" id="KW-1185">Reference proteome</keyword>
<reference evidence="2 3" key="1">
    <citation type="submission" date="2016-02" db="EMBL/GenBank/DDBJ databases">
        <title>Genome sequence of Tissierella creatinophila DSM 6911.</title>
        <authorList>
            <person name="Poehlein A."/>
            <person name="Daniel R."/>
        </authorList>
    </citation>
    <scope>NUCLEOTIDE SEQUENCE [LARGE SCALE GENOMIC DNA]</scope>
    <source>
        <strain evidence="2 3">DSM 6911</strain>
    </source>
</reference>
<name>A0A1U7M3Y6_TISCR</name>
<evidence type="ECO:0000256" key="1">
    <source>
        <dbReference type="SAM" id="Phobius"/>
    </source>
</evidence>
<sequence>MGANNISKITFLLGIVLLVIAYLIPHDSMEFLLGQAVRPLGLISVFINPVLGIIGSIFSLVKKQWLYLVLNIILIFSFSIIMSIGYSIGYILQG</sequence>
<dbReference type="OrthoDB" id="1693103at2"/>
<proteinExistence type="predicted"/>
<keyword evidence="1" id="KW-0812">Transmembrane</keyword>
<protein>
    <submittedName>
        <fullName evidence="2">Uncharacterized protein</fullName>
    </submittedName>
</protein>
<keyword evidence="1" id="KW-0472">Membrane</keyword>
<evidence type="ECO:0000313" key="3">
    <source>
        <dbReference type="Proteomes" id="UP000186112"/>
    </source>
</evidence>
<feature type="transmembrane region" description="Helical" evidence="1">
    <location>
        <begin position="65"/>
        <end position="92"/>
    </location>
</feature>
<dbReference type="AlphaFoldDB" id="A0A1U7M3Y6"/>
<comment type="caution">
    <text evidence="2">The sequence shown here is derived from an EMBL/GenBank/DDBJ whole genome shotgun (WGS) entry which is preliminary data.</text>
</comment>
<accession>A0A1U7M3Y6</accession>
<dbReference type="EMBL" id="LTDM01000053">
    <property type="protein sequence ID" value="OLS01929.1"/>
    <property type="molecule type" value="Genomic_DNA"/>
</dbReference>
<gene>
    <name evidence="2" type="ORF">TICRE_20710</name>
</gene>
<dbReference type="Proteomes" id="UP000186112">
    <property type="component" value="Unassembled WGS sequence"/>
</dbReference>
<organism evidence="2 3">
    <name type="scientific">Tissierella creatinophila DSM 6911</name>
    <dbReference type="NCBI Taxonomy" id="1123403"/>
    <lineage>
        <taxon>Bacteria</taxon>
        <taxon>Bacillati</taxon>
        <taxon>Bacillota</taxon>
        <taxon>Tissierellia</taxon>
        <taxon>Tissierellales</taxon>
        <taxon>Tissierellaceae</taxon>
        <taxon>Tissierella</taxon>
    </lineage>
</organism>
<dbReference type="RefSeq" id="WP_075727759.1">
    <property type="nucleotide sequence ID" value="NZ_LTDM01000053.1"/>
</dbReference>
<evidence type="ECO:0000313" key="2">
    <source>
        <dbReference type="EMBL" id="OLS01929.1"/>
    </source>
</evidence>
<feature type="transmembrane region" description="Helical" evidence="1">
    <location>
        <begin position="36"/>
        <end position="59"/>
    </location>
</feature>
<feature type="transmembrane region" description="Helical" evidence="1">
    <location>
        <begin position="6"/>
        <end position="24"/>
    </location>
</feature>